<proteinExistence type="inferred from homology"/>
<keyword evidence="2 5" id="KW-0808">Transferase</keyword>
<dbReference type="GO" id="GO:0046872">
    <property type="term" value="F:metal ion binding"/>
    <property type="evidence" value="ECO:0007669"/>
    <property type="project" value="UniProtKB-KW"/>
</dbReference>
<dbReference type="EC" id="2.1.1.114" evidence="5"/>
<comment type="function">
    <text evidence="5">O-methyltransferase required for two non-consecutive steps during ubiquinone biosynthesis. Catalyzes the 2 O-methylation of 3,4-dihydroxy-5-(all-trans-polyprenyl)benzoic acid into 4-hydroxy-3-methoxy-5-(all-trans-polyprenyl)benzoic acid. Also catalyzes the last step of ubiquinone biosynthesis by mediating methylation of 3-demethylubiquinone into ubiquinone. Also able to mediate the methylation of 3-demethylubiquinol into ubiquinol.</text>
</comment>
<dbReference type="UniPathway" id="UPA00232"/>
<dbReference type="EC" id="2.1.1.64" evidence="5"/>
<gene>
    <name evidence="5" type="primary">COQ3</name>
    <name evidence="7" type="ORF">PV04_07607</name>
</gene>
<dbReference type="Gene3D" id="3.40.50.150">
    <property type="entry name" value="Vaccinia Virus protein VP39"/>
    <property type="match status" value="1"/>
</dbReference>
<keyword evidence="5" id="KW-0460">Magnesium</keyword>
<dbReference type="GO" id="GO:0032259">
    <property type="term" value="P:methylation"/>
    <property type="evidence" value="ECO:0007669"/>
    <property type="project" value="UniProtKB-KW"/>
</dbReference>
<dbReference type="SUPFAM" id="SSF53335">
    <property type="entry name" value="S-adenosyl-L-methionine-dependent methyltransferases"/>
    <property type="match status" value="1"/>
</dbReference>
<dbReference type="EC" id="2.1.1.-" evidence="5"/>
<dbReference type="STRING" id="5601.A0A0D2FBE1"/>
<feature type="compositionally biased region" description="Low complexity" evidence="6">
    <location>
        <begin position="63"/>
        <end position="82"/>
    </location>
</feature>
<feature type="binding site" evidence="5">
    <location>
        <position position="225"/>
    </location>
    <ligand>
        <name>Mg(2+)</name>
        <dbReference type="ChEBI" id="CHEBI:18420"/>
    </ligand>
</feature>
<feature type="binding site" evidence="5">
    <location>
        <position position="220"/>
    </location>
    <ligand>
        <name>S-adenosyl-L-methionine</name>
        <dbReference type="ChEBI" id="CHEBI:59789"/>
    </ligand>
</feature>
<dbReference type="EMBL" id="KN846960">
    <property type="protein sequence ID" value="KIW65338.1"/>
    <property type="molecule type" value="Genomic_DNA"/>
</dbReference>
<evidence type="ECO:0000256" key="1">
    <source>
        <dbReference type="ARBA" id="ARBA00022603"/>
    </source>
</evidence>
<dbReference type="NCBIfam" id="TIGR01983">
    <property type="entry name" value="UbiG"/>
    <property type="match status" value="1"/>
</dbReference>
<reference evidence="7 8" key="1">
    <citation type="submission" date="2015-01" db="EMBL/GenBank/DDBJ databases">
        <title>The Genome Sequence of Capronia semiimmersa CBS27337.</title>
        <authorList>
            <consortium name="The Broad Institute Genomics Platform"/>
            <person name="Cuomo C."/>
            <person name="de Hoog S."/>
            <person name="Gorbushina A."/>
            <person name="Stielow B."/>
            <person name="Teixiera M."/>
            <person name="Abouelleil A."/>
            <person name="Chapman S.B."/>
            <person name="Priest M."/>
            <person name="Young S.K."/>
            <person name="Wortman J."/>
            <person name="Nusbaum C."/>
            <person name="Birren B."/>
        </authorList>
    </citation>
    <scope>NUCLEOTIDE SEQUENCE [LARGE SCALE GENOMIC DNA]</scope>
    <source>
        <strain evidence="7 8">CBS 27337</strain>
    </source>
</reference>
<accession>A0A0D2FBE1</accession>
<feature type="binding site" evidence="5">
    <location>
        <position position="111"/>
    </location>
    <ligand>
        <name>S-adenosyl-L-methionine</name>
        <dbReference type="ChEBI" id="CHEBI:59789"/>
    </ligand>
</feature>
<dbReference type="Pfam" id="PF13489">
    <property type="entry name" value="Methyltransf_23"/>
    <property type="match status" value="1"/>
</dbReference>
<keyword evidence="5" id="KW-0479">Metal-binding</keyword>
<comment type="catalytic activity">
    <reaction evidence="5">
        <text>a 3,4-dihydroxy-5-(all-trans-polyprenyl)benzoate + S-adenosyl-L-methionine = a 4-hydroxy-3-methoxy-5-(all-trans-polyprenyl)benzoate + S-adenosyl-L-homocysteine + H(+)</text>
        <dbReference type="Rhea" id="RHEA:44452"/>
        <dbReference type="Rhea" id="RHEA-COMP:10930"/>
        <dbReference type="Rhea" id="RHEA-COMP:10931"/>
        <dbReference type="ChEBI" id="CHEBI:15378"/>
        <dbReference type="ChEBI" id="CHEBI:57856"/>
        <dbReference type="ChEBI" id="CHEBI:59789"/>
        <dbReference type="ChEBI" id="CHEBI:64694"/>
        <dbReference type="ChEBI" id="CHEBI:84443"/>
        <dbReference type="EC" id="2.1.1.114"/>
    </reaction>
</comment>
<dbReference type="GO" id="GO:0031314">
    <property type="term" value="C:extrinsic component of mitochondrial inner membrane"/>
    <property type="evidence" value="ECO:0007669"/>
    <property type="project" value="UniProtKB-UniRule"/>
</dbReference>
<dbReference type="PANTHER" id="PTHR43464">
    <property type="entry name" value="METHYLTRANSFERASE"/>
    <property type="match status" value="1"/>
</dbReference>
<feature type="binding site" evidence="5">
    <location>
        <position position="221"/>
    </location>
    <ligand>
        <name>Mg(2+)</name>
        <dbReference type="ChEBI" id="CHEBI:18420"/>
    </ligand>
</feature>
<keyword evidence="5" id="KW-0496">Mitochondrion</keyword>
<dbReference type="GO" id="GO:0061542">
    <property type="term" value="F:3-demethylubiquinol 3-O-methyltransferase activity"/>
    <property type="evidence" value="ECO:0007669"/>
    <property type="project" value="UniProtKB-UniRule"/>
</dbReference>
<evidence type="ECO:0000313" key="8">
    <source>
        <dbReference type="Proteomes" id="UP000054266"/>
    </source>
</evidence>
<evidence type="ECO:0000256" key="3">
    <source>
        <dbReference type="ARBA" id="ARBA00022688"/>
    </source>
</evidence>
<dbReference type="Proteomes" id="UP000054266">
    <property type="component" value="Unassembled WGS sequence"/>
</dbReference>
<keyword evidence="4 5" id="KW-0949">S-adenosyl-L-methionine</keyword>
<comment type="subcellular location">
    <subcellularLocation>
        <location evidence="5">Mitochondrion inner membrane</location>
        <topology evidence="5">Peripheral membrane protein</topology>
        <orientation evidence="5">Matrix side</orientation>
    </subcellularLocation>
</comment>
<keyword evidence="8" id="KW-1185">Reference proteome</keyword>
<dbReference type="CDD" id="cd02440">
    <property type="entry name" value="AdoMet_MTases"/>
    <property type="match status" value="1"/>
</dbReference>
<keyword evidence="7" id="KW-0830">Ubiquinone</keyword>
<keyword evidence="5" id="KW-0999">Mitochondrion inner membrane</keyword>
<name>A0A0D2FBE1_9EURO</name>
<keyword evidence="1 5" id="KW-0489">Methyltransferase</keyword>
<comment type="cofactor">
    <cofactor evidence="5">
        <name>Mg(2+)</name>
        <dbReference type="ChEBI" id="CHEBI:18420"/>
    </cofactor>
</comment>
<evidence type="ECO:0000313" key="7">
    <source>
        <dbReference type="EMBL" id="KIW65338.1"/>
    </source>
</evidence>
<dbReference type="InterPro" id="IPR029063">
    <property type="entry name" value="SAM-dependent_MTases_sf"/>
</dbReference>
<evidence type="ECO:0000256" key="6">
    <source>
        <dbReference type="SAM" id="MobiDB-lite"/>
    </source>
</evidence>
<dbReference type="HOGENOM" id="CLU_042432_3_1_1"/>
<dbReference type="GO" id="GO:0010420">
    <property type="term" value="F:polyprenyldihydroxybenzoate methyltransferase activity"/>
    <property type="evidence" value="ECO:0007669"/>
    <property type="project" value="UniProtKB-UniRule"/>
</dbReference>
<dbReference type="GO" id="GO:0120537">
    <property type="term" value="F:3-demethylubiquinone 3-O-methyltransferase activity"/>
    <property type="evidence" value="ECO:0007669"/>
    <property type="project" value="RHEA"/>
</dbReference>
<feature type="binding site" evidence="5">
    <location>
        <position position="224"/>
    </location>
    <ligand>
        <name>Mg(2+)</name>
        <dbReference type="ChEBI" id="CHEBI:18420"/>
    </ligand>
</feature>
<comment type="pathway">
    <text evidence="5">Cofactor biosynthesis; ubiquinone biosynthesis.</text>
</comment>
<dbReference type="InterPro" id="IPR010233">
    <property type="entry name" value="UbiG_MeTrfase"/>
</dbReference>
<evidence type="ECO:0000256" key="4">
    <source>
        <dbReference type="ARBA" id="ARBA00022691"/>
    </source>
</evidence>
<feature type="binding site" evidence="5">
    <location>
        <position position="142"/>
    </location>
    <ligand>
        <name>S-adenosyl-L-methionine</name>
        <dbReference type="ChEBI" id="CHEBI:59789"/>
    </ligand>
</feature>
<keyword evidence="3 5" id="KW-0831">Ubiquinone biosynthesis</keyword>
<feature type="region of interest" description="Disordered" evidence="6">
    <location>
        <begin position="44"/>
        <end position="82"/>
    </location>
</feature>
<comment type="subunit">
    <text evidence="5">Component of a multi-subunit COQ enzyme complex, composed of at least COQ3, COQ4, COQ5, COQ6, COQ7 and COQ9.</text>
</comment>
<dbReference type="HAMAP" id="MF_00472">
    <property type="entry name" value="UbiG"/>
    <property type="match status" value="1"/>
</dbReference>
<comment type="catalytic activity">
    <reaction evidence="5">
        <text>a 3-demethylubiquinol + S-adenosyl-L-methionine = a ubiquinol + S-adenosyl-L-homocysteine + H(+)</text>
        <dbReference type="Rhea" id="RHEA:44380"/>
        <dbReference type="Rhea" id="RHEA-COMP:9566"/>
        <dbReference type="Rhea" id="RHEA-COMP:10914"/>
        <dbReference type="ChEBI" id="CHEBI:15378"/>
        <dbReference type="ChEBI" id="CHEBI:17976"/>
        <dbReference type="ChEBI" id="CHEBI:57856"/>
        <dbReference type="ChEBI" id="CHEBI:59789"/>
        <dbReference type="ChEBI" id="CHEBI:84422"/>
        <dbReference type="EC" id="2.1.1.64"/>
    </reaction>
</comment>
<protein>
    <recommendedName>
        <fullName evidence="5">Ubiquinone biosynthesis O-methyltransferase, mitochondrial</fullName>
    </recommendedName>
    <alternativeName>
        <fullName evidence="5">3-demethylubiquinol 3-O-methyltransferase</fullName>
        <ecNumber evidence="5">2.1.1.64</ecNumber>
    </alternativeName>
    <alternativeName>
        <fullName evidence="5">3-demethylubiquinone 3-O-methyltransferase</fullName>
        <ecNumber evidence="5">2.1.1.-</ecNumber>
    </alternativeName>
    <alternativeName>
        <fullName evidence="5">Polyprenyldihydroxybenzoate methyltransferase</fullName>
        <ecNumber evidence="5">2.1.1.114</ecNumber>
    </alternativeName>
</protein>
<keyword evidence="5" id="KW-0472">Membrane</keyword>
<sequence length="338" mass="36884">MASHVLQRAARHASVVAENTSVVAAVRRRAIFLTDLTCRIQRPVLTSGGRKPPCPRQTRHHSTTTTSADSPARSSSSSVSPSEVSHFSRLASSWWDPHGSSRLLHLMNPLRHDFIKSCLRRTSSTTDLSDSAPKKYSYLDIGCGGGIFASSAARLPDTARVTAIDPTPDVIVVAKSHARSDPSLSQPGKLEYLNCAIEDLPSISAEASPPDKRYDIITVFEVLEHIDSPSSFLETAIPHLKPGGWLIGSTISRHPIAYLTTKLIAEAPLIGVVPSGTHDWNKYINPGELRQYFESGRAPGRWGEFVTQGVVYVPAVGWRNVTGSEDFGNYFFGIQKLE</sequence>
<evidence type="ECO:0000256" key="5">
    <source>
        <dbReference type="HAMAP-Rule" id="MF_03190"/>
    </source>
</evidence>
<comment type="catalytic activity">
    <reaction evidence="5">
        <text>a 3-demethylubiquinone + S-adenosyl-L-methionine = a ubiquinone + S-adenosyl-L-homocysteine</text>
        <dbReference type="Rhea" id="RHEA:81215"/>
        <dbReference type="Rhea" id="RHEA-COMP:9565"/>
        <dbReference type="Rhea" id="RHEA-COMP:19654"/>
        <dbReference type="ChEBI" id="CHEBI:16389"/>
        <dbReference type="ChEBI" id="CHEBI:57856"/>
        <dbReference type="ChEBI" id="CHEBI:59789"/>
        <dbReference type="ChEBI" id="CHEBI:231825"/>
    </reaction>
</comment>
<dbReference type="AlphaFoldDB" id="A0A0D2FBE1"/>
<comment type="similarity">
    <text evidence="5">Belongs to the class I-like SAM-binding methyltransferase superfamily. UbiG/COQ3 family.</text>
</comment>
<evidence type="ECO:0000256" key="2">
    <source>
        <dbReference type="ARBA" id="ARBA00022679"/>
    </source>
</evidence>
<feature type="binding site" evidence="5">
    <location>
        <position position="165"/>
    </location>
    <ligand>
        <name>S-adenosyl-L-methionine</name>
        <dbReference type="ChEBI" id="CHEBI:59789"/>
    </ligand>
</feature>
<dbReference type="PANTHER" id="PTHR43464:SF19">
    <property type="entry name" value="UBIQUINONE BIOSYNTHESIS O-METHYLTRANSFERASE, MITOCHONDRIAL"/>
    <property type="match status" value="1"/>
</dbReference>
<organism evidence="7 8">
    <name type="scientific">Phialophora macrospora</name>
    <dbReference type="NCBI Taxonomy" id="1851006"/>
    <lineage>
        <taxon>Eukaryota</taxon>
        <taxon>Fungi</taxon>
        <taxon>Dikarya</taxon>
        <taxon>Ascomycota</taxon>
        <taxon>Pezizomycotina</taxon>
        <taxon>Eurotiomycetes</taxon>
        <taxon>Chaetothyriomycetidae</taxon>
        <taxon>Chaetothyriales</taxon>
        <taxon>Herpotrichiellaceae</taxon>
        <taxon>Phialophora</taxon>
    </lineage>
</organism>